<evidence type="ECO:0000313" key="3">
    <source>
        <dbReference type="Proteomes" id="UP000314294"/>
    </source>
</evidence>
<feature type="region of interest" description="Disordered" evidence="1">
    <location>
        <begin position="55"/>
        <end position="83"/>
    </location>
</feature>
<reference evidence="2 3" key="1">
    <citation type="submission" date="2019-03" db="EMBL/GenBank/DDBJ databases">
        <title>First draft genome of Liparis tanakae, snailfish: a comprehensive survey of snailfish specific genes.</title>
        <authorList>
            <person name="Kim W."/>
            <person name="Song I."/>
            <person name="Jeong J.-H."/>
            <person name="Kim D."/>
            <person name="Kim S."/>
            <person name="Ryu S."/>
            <person name="Song J.Y."/>
            <person name="Lee S.K."/>
        </authorList>
    </citation>
    <scope>NUCLEOTIDE SEQUENCE [LARGE SCALE GENOMIC DNA]</scope>
    <source>
        <tissue evidence="2">Muscle</tissue>
    </source>
</reference>
<evidence type="ECO:0000313" key="2">
    <source>
        <dbReference type="EMBL" id="TNN26293.1"/>
    </source>
</evidence>
<dbReference type="Proteomes" id="UP000314294">
    <property type="component" value="Unassembled WGS sequence"/>
</dbReference>
<accession>A0A4Z2EC43</accession>
<protein>
    <submittedName>
        <fullName evidence="2">Uncharacterized protein</fullName>
    </submittedName>
</protein>
<dbReference type="EMBL" id="SRLO01010532">
    <property type="protein sequence ID" value="TNN26293.1"/>
    <property type="molecule type" value="Genomic_DNA"/>
</dbReference>
<comment type="caution">
    <text evidence="2">The sequence shown here is derived from an EMBL/GenBank/DDBJ whole genome shotgun (WGS) entry which is preliminary data.</text>
</comment>
<gene>
    <name evidence="2" type="ORF">EYF80_063570</name>
</gene>
<proteinExistence type="predicted"/>
<name>A0A4Z2EC43_9TELE</name>
<keyword evidence="3" id="KW-1185">Reference proteome</keyword>
<organism evidence="2 3">
    <name type="scientific">Liparis tanakae</name>
    <name type="common">Tanaka's snailfish</name>
    <dbReference type="NCBI Taxonomy" id="230148"/>
    <lineage>
        <taxon>Eukaryota</taxon>
        <taxon>Metazoa</taxon>
        <taxon>Chordata</taxon>
        <taxon>Craniata</taxon>
        <taxon>Vertebrata</taxon>
        <taxon>Euteleostomi</taxon>
        <taxon>Actinopterygii</taxon>
        <taxon>Neopterygii</taxon>
        <taxon>Teleostei</taxon>
        <taxon>Neoteleostei</taxon>
        <taxon>Acanthomorphata</taxon>
        <taxon>Eupercaria</taxon>
        <taxon>Perciformes</taxon>
        <taxon>Cottioidei</taxon>
        <taxon>Cottales</taxon>
        <taxon>Liparidae</taxon>
        <taxon>Liparis</taxon>
    </lineage>
</organism>
<evidence type="ECO:0000256" key="1">
    <source>
        <dbReference type="SAM" id="MobiDB-lite"/>
    </source>
</evidence>
<dbReference type="AlphaFoldDB" id="A0A4Z2EC43"/>
<sequence>MESAEDECSSTHESYRTNATLLSGPGVQLLFLTDSRSVLWLVALVLSAAAALRSRGLSPQPSDHNRELGNALQPRREAADPQRALWSQVVPQRRKSRGRRLAALRTPGWTAGARRLGSALFMAPPLRLFLTLEEAGRPRFLFLCFCMTHHEPQL</sequence>